<accession>A0A561DZJ2</accession>
<gene>
    <name evidence="1" type="ORF">FB550_101780</name>
</gene>
<sequence>MISKLIRQLGFILAAVTLFVGILGACNRTDVTRQQLNDTTTNVGVGQEYGGKGLGYGQTKKKVVLLNTALKNDYVSGPSNLPTYCARYPDKCYVTAVTNVTTTPWHSDAPSLQQYTTMNEFTLTFSDTTPDLLHASVFTDKFWYNAVSIMATGQMNTINKGLWSAKAASPHTYVLKYLR</sequence>
<comment type="caution">
    <text evidence="1">The sequence shown here is derived from an EMBL/GenBank/DDBJ whole genome shotgun (WGS) entry which is preliminary data.</text>
</comment>
<protein>
    <submittedName>
        <fullName evidence="1">Uncharacterized protein</fullName>
    </submittedName>
</protein>
<evidence type="ECO:0000313" key="2">
    <source>
        <dbReference type="Proteomes" id="UP000319671"/>
    </source>
</evidence>
<dbReference type="AlphaFoldDB" id="A0A561DZJ2"/>
<proteinExistence type="predicted"/>
<reference evidence="1 2" key="1">
    <citation type="submission" date="2019-06" db="EMBL/GenBank/DDBJ databases">
        <title>Sorghum-associated microbial communities from plants grown in Nebraska, USA.</title>
        <authorList>
            <person name="Schachtman D."/>
        </authorList>
    </citation>
    <scope>NUCLEOTIDE SEQUENCE [LARGE SCALE GENOMIC DNA]</scope>
    <source>
        <strain evidence="1 2">2482</strain>
    </source>
</reference>
<dbReference type="EMBL" id="VIVN01000001">
    <property type="protein sequence ID" value="TWE08752.1"/>
    <property type="molecule type" value="Genomic_DNA"/>
</dbReference>
<dbReference type="PROSITE" id="PS51257">
    <property type="entry name" value="PROKAR_LIPOPROTEIN"/>
    <property type="match status" value="1"/>
</dbReference>
<organism evidence="1 2">
    <name type="scientific">Neobacillus bataviensis</name>
    <dbReference type="NCBI Taxonomy" id="220685"/>
    <lineage>
        <taxon>Bacteria</taxon>
        <taxon>Bacillati</taxon>
        <taxon>Bacillota</taxon>
        <taxon>Bacilli</taxon>
        <taxon>Bacillales</taxon>
        <taxon>Bacillaceae</taxon>
        <taxon>Neobacillus</taxon>
    </lineage>
</organism>
<keyword evidence="2" id="KW-1185">Reference proteome</keyword>
<name>A0A561DZJ2_9BACI</name>
<evidence type="ECO:0000313" key="1">
    <source>
        <dbReference type="EMBL" id="TWE08752.1"/>
    </source>
</evidence>
<dbReference type="Proteomes" id="UP000319671">
    <property type="component" value="Unassembled WGS sequence"/>
</dbReference>